<dbReference type="EMBL" id="BLTE01000004">
    <property type="protein sequence ID" value="GFK93446.1"/>
    <property type="molecule type" value="Genomic_DNA"/>
</dbReference>
<keyword evidence="3 10" id="KW-0378">Hydrolase</keyword>
<keyword evidence="4 10" id="KW-0347">Helicase</keyword>
<feature type="domain" description="UvrD-like helicase ATP-binding" evidence="12">
    <location>
        <begin position="7"/>
        <end position="291"/>
    </location>
</feature>
<dbReference type="GO" id="GO:0016787">
    <property type="term" value="F:hydrolase activity"/>
    <property type="evidence" value="ECO:0007669"/>
    <property type="project" value="UniProtKB-UniRule"/>
</dbReference>
<dbReference type="Pfam" id="PF00580">
    <property type="entry name" value="UvrD-helicase"/>
    <property type="match status" value="1"/>
</dbReference>
<keyword evidence="15" id="KW-1185">Reference proteome</keyword>
<dbReference type="InterPro" id="IPR013986">
    <property type="entry name" value="DExx_box_DNA_helicase_dom_sf"/>
</dbReference>
<name>A0A6V8LUF8_9BACT</name>
<dbReference type="PROSITE" id="PS51198">
    <property type="entry name" value="UVRD_HELICASE_ATP_BIND"/>
    <property type="match status" value="1"/>
</dbReference>
<dbReference type="Proteomes" id="UP000494245">
    <property type="component" value="Unassembled WGS sequence"/>
</dbReference>
<dbReference type="EC" id="5.6.2.4" evidence="8"/>
<dbReference type="Gene3D" id="1.10.486.10">
    <property type="entry name" value="PCRA, domain 4"/>
    <property type="match status" value="1"/>
</dbReference>
<dbReference type="InterPro" id="IPR027417">
    <property type="entry name" value="P-loop_NTPase"/>
</dbReference>
<dbReference type="Gene3D" id="3.40.50.300">
    <property type="entry name" value="P-loop containing nucleotide triphosphate hydrolases"/>
    <property type="match status" value="2"/>
</dbReference>
<comment type="catalytic activity">
    <reaction evidence="9">
        <text>ATP + H2O = ADP + phosphate + H(+)</text>
        <dbReference type="Rhea" id="RHEA:13065"/>
        <dbReference type="ChEBI" id="CHEBI:15377"/>
        <dbReference type="ChEBI" id="CHEBI:15378"/>
        <dbReference type="ChEBI" id="CHEBI:30616"/>
        <dbReference type="ChEBI" id="CHEBI:43474"/>
        <dbReference type="ChEBI" id="CHEBI:456216"/>
        <dbReference type="EC" id="5.6.2.4"/>
    </reaction>
</comment>
<evidence type="ECO:0000256" key="8">
    <source>
        <dbReference type="ARBA" id="ARBA00034808"/>
    </source>
</evidence>
<dbReference type="InterPro" id="IPR000212">
    <property type="entry name" value="DNA_helicase_UvrD/REP"/>
</dbReference>
<evidence type="ECO:0000256" key="7">
    <source>
        <dbReference type="ARBA" id="ARBA00034617"/>
    </source>
</evidence>
<dbReference type="GO" id="GO:0003677">
    <property type="term" value="F:DNA binding"/>
    <property type="evidence" value="ECO:0007669"/>
    <property type="project" value="InterPro"/>
</dbReference>
<dbReference type="AlphaFoldDB" id="A0A6V8LUF8"/>
<reference evidence="14 15" key="1">
    <citation type="submission" date="2020-04" db="EMBL/GenBank/DDBJ databases">
        <authorList>
            <consortium name="Desulfovibrio sp. FSS-1 genome sequencing consortium"/>
            <person name="Shimoshige H."/>
            <person name="Kobayashi H."/>
            <person name="Maekawa T."/>
        </authorList>
    </citation>
    <scope>NUCLEOTIDE SEQUENCE [LARGE SCALE GENOMIC DNA]</scope>
    <source>
        <strain evidence="14 15">SIID29052-01</strain>
    </source>
</reference>
<feature type="domain" description="UvrD-like helicase C-terminal" evidence="13">
    <location>
        <begin position="292"/>
        <end position="545"/>
    </location>
</feature>
<dbReference type="PROSITE" id="PS51217">
    <property type="entry name" value="UVRD_HELICASE_CTER"/>
    <property type="match status" value="1"/>
</dbReference>
<evidence type="ECO:0000256" key="3">
    <source>
        <dbReference type="ARBA" id="ARBA00022801"/>
    </source>
</evidence>
<accession>A0A6V8LUF8</accession>
<dbReference type="GO" id="GO:0005829">
    <property type="term" value="C:cytosol"/>
    <property type="evidence" value="ECO:0007669"/>
    <property type="project" value="TreeGrafter"/>
</dbReference>
<feature type="binding site" evidence="10">
    <location>
        <begin position="28"/>
        <end position="35"/>
    </location>
    <ligand>
        <name>ATP</name>
        <dbReference type="ChEBI" id="CHEBI:30616"/>
    </ligand>
</feature>
<keyword evidence="5 10" id="KW-0067">ATP-binding</keyword>
<dbReference type="Gene3D" id="1.10.10.160">
    <property type="match status" value="1"/>
</dbReference>
<evidence type="ECO:0000256" key="2">
    <source>
        <dbReference type="ARBA" id="ARBA00022741"/>
    </source>
</evidence>
<dbReference type="InterPro" id="IPR014016">
    <property type="entry name" value="UvrD-like_ATP-bd"/>
</dbReference>
<evidence type="ECO:0000313" key="15">
    <source>
        <dbReference type="Proteomes" id="UP000494245"/>
    </source>
</evidence>
<dbReference type="PANTHER" id="PTHR11070">
    <property type="entry name" value="UVRD / RECB / PCRA DNA HELICASE FAMILY MEMBER"/>
    <property type="match status" value="1"/>
</dbReference>
<evidence type="ECO:0000256" key="6">
    <source>
        <dbReference type="ARBA" id="ARBA00023235"/>
    </source>
</evidence>
<dbReference type="Pfam" id="PF13361">
    <property type="entry name" value="UvrD_C"/>
    <property type="match status" value="2"/>
</dbReference>
<dbReference type="CDD" id="cd18807">
    <property type="entry name" value="SF1_C_UvrD"/>
    <property type="match status" value="1"/>
</dbReference>
<evidence type="ECO:0000256" key="1">
    <source>
        <dbReference type="ARBA" id="ARBA00009922"/>
    </source>
</evidence>
<proteinExistence type="inferred from homology"/>
<dbReference type="RefSeq" id="WP_173082470.1">
    <property type="nucleotide sequence ID" value="NZ_BLTE01000004.1"/>
</dbReference>
<dbReference type="GO" id="GO:0043138">
    <property type="term" value="F:3'-5' DNA helicase activity"/>
    <property type="evidence" value="ECO:0007669"/>
    <property type="project" value="UniProtKB-EC"/>
</dbReference>
<gene>
    <name evidence="14" type="primary">pcrA_1</name>
    <name evidence="14" type="ORF">NNJEOMEG_01279</name>
</gene>
<dbReference type="SUPFAM" id="SSF52540">
    <property type="entry name" value="P-loop containing nucleoside triphosphate hydrolases"/>
    <property type="match status" value="1"/>
</dbReference>
<protein>
    <recommendedName>
        <fullName evidence="8">DNA 3'-5' helicase</fullName>
        <ecNumber evidence="8">5.6.2.4</ecNumber>
    </recommendedName>
</protein>
<comment type="caution">
    <text evidence="14">The sequence shown here is derived from an EMBL/GenBank/DDBJ whole genome shotgun (WGS) entry which is preliminary data.</text>
</comment>
<dbReference type="CDD" id="cd17932">
    <property type="entry name" value="DEXQc_UvrD"/>
    <property type="match status" value="1"/>
</dbReference>
<dbReference type="GO" id="GO:0000725">
    <property type="term" value="P:recombinational repair"/>
    <property type="evidence" value="ECO:0007669"/>
    <property type="project" value="TreeGrafter"/>
</dbReference>
<dbReference type="GO" id="GO:0005524">
    <property type="term" value="F:ATP binding"/>
    <property type="evidence" value="ECO:0007669"/>
    <property type="project" value="UniProtKB-UniRule"/>
</dbReference>
<evidence type="ECO:0000256" key="5">
    <source>
        <dbReference type="ARBA" id="ARBA00022840"/>
    </source>
</evidence>
<keyword evidence="2 10" id="KW-0547">Nucleotide-binding</keyword>
<evidence type="ECO:0000256" key="4">
    <source>
        <dbReference type="ARBA" id="ARBA00022806"/>
    </source>
</evidence>
<reference evidence="14 15" key="2">
    <citation type="submission" date="2020-05" db="EMBL/GenBank/DDBJ databases">
        <title>Draft genome sequence of Desulfovibrio sp. strainFSS-1.</title>
        <authorList>
            <person name="Shimoshige H."/>
            <person name="Kobayashi H."/>
            <person name="Maekawa T."/>
        </authorList>
    </citation>
    <scope>NUCLEOTIDE SEQUENCE [LARGE SCALE GENOMIC DNA]</scope>
    <source>
        <strain evidence="14 15">SIID29052-01</strain>
    </source>
</reference>
<dbReference type="PANTHER" id="PTHR11070:SF3">
    <property type="entry name" value="DNA 3'-5' HELICASE"/>
    <property type="match status" value="1"/>
</dbReference>
<organism evidence="14 15">
    <name type="scientific">Fundidesulfovibrio magnetotacticus</name>
    <dbReference type="NCBI Taxonomy" id="2730080"/>
    <lineage>
        <taxon>Bacteria</taxon>
        <taxon>Pseudomonadati</taxon>
        <taxon>Thermodesulfobacteriota</taxon>
        <taxon>Desulfovibrionia</taxon>
        <taxon>Desulfovibrionales</taxon>
        <taxon>Desulfovibrionaceae</taxon>
        <taxon>Fundidesulfovibrio</taxon>
    </lineage>
</organism>
<dbReference type="InterPro" id="IPR014017">
    <property type="entry name" value="DNA_helicase_UvrD-like_C"/>
</dbReference>
<feature type="region of interest" description="Disordered" evidence="11">
    <location>
        <begin position="642"/>
        <end position="690"/>
    </location>
</feature>
<evidence type="ECO:0000256" key="11">
    <source>
        <dbReference type="SAM" id="MobiDB-lite"/>
    </source>
</evidence>
<evidence type="ECO:0000256" key="9">
    <source>
        <dbReference type="ARBA" id="ARBA00048988"/>
    </source>
</evidence>
<evidence type="ECO:0000313" key="14">
    <source>
        <dbReference type="EMBL" id="GFK93446.1"/>
    </source>
</evidence>
<evidence type="ECO:0000259" key="12">
    <source>
        <dbReference type="PROSITE" id="PS51198"/>
    </source>
</evidence>
<keyword evidence="6" id="KW-0413">Isomerase</keyword>
<sequence>MPIDFAARLNPAQLEAVTATEGPVLVIAGAGSGKTRTLVYRLARLVSQGVEPSSILLLTFTRKAAAEMLARAERLLGMALGGVQGGTFHAFSFATLRRNPEASGHAGSLTIMDRGDAEEALSHVIAELGAGKGDKSFPKKGFVLELISKSRNKELPIPEILSRESYQLLPHAAALEEIARGFERYKRGHGLLDYDDMLFTLEQALTRDAALLERLRERHRYLMVDEYQDTNLVQARLVKLLAGERGNVMAVGDDAQSIYAFRGANVENILSFPRIYPGTRVVRLEQNYRSTQPILDLTNAVLRQAKDRFDKNLFSERLAGPKPEVVKAYSDQTQAQLAVRRIRELRREHLPCEIAVLFRAGYQSYALELALNKEGVPFQKYGGLRFSEAAHVKDAVAFLRVVHNPRDVVAWKRVLVLVDKVGEKTALKIAASAREGDFQALDAQRRKNPGLDALFSFLEELRADPGGPASLLERAVVFYTPTLTRLHPEDYPRRLAGLEQLSQIAASYAHLEAFLADLALENPEEERKGVREDAVVLSTVHSAKGLEWPAVLILDLVDERFPSRHALARPEDLEEERRLLYVACTRAKDSLTLYVPGTVYNRAGGGSQPAMPSLFVRELPRECFTELRETFSGGLTPALQAQAAAEPRPSWDAPSSGGSRFASRGVAARQPLAADPDDPRAEPGGSPFASASDACGTGAMSYCSHRIFGRGKVVAVLDGGKCRVNFPGFGLKVILREYLEMEP</sequence>
<evidence type="ECO:0000259" key="13">
    <source>
        <dbReference type="PROSITE" id="PS51217"/>
    </source>
</evidence>
<evidence type="ECO:0000256" key="10">
    <source>
        <dbReference type="PROSITE-ProRule" id="PRU00560"/>
    </source>
</evidence>
<comment type="catalytic activity">
    <reaction evidence="7">
        <text>Couples ATP hydrolysis with the unwinding of duplex DNA by translocating in the 3'-5' direction.</text>
        <dbReference type="EC" id="5.6.2.4"/>
    </reaction>
</comment>
<comment type="similarity">
    <text evidence="1">Belongs to the helicase family. UvrD subfamily.</text>
</comment>